<evidence type="ECO:0000256" key="3">
    <source>
        <dbReference type="ARBA" id="ARBA00023295"/>
    </source>
</evidence>
<sequence>MKLKNIEPNKINIRADDLTPAQIRNSAMGQGINLDHPSDNVIDDHYFNIIKEAGFSNVRLAIEWQSYWNGSDFGKLETTAIDIVKDAINSGLYVIVDLHHFIGDVETFITIWSAIQTLFVDYPDVMFEPLNEPRPYDEFTDGQSWAYYLEAFYSLIRDREAERIIIAGTLNWNQASGLDDLPDIVNNDEYTIVSLHQYAPQTFTHQGTDSQYDNTLGSTWSATETQRGVVDGVIDEIKEYIELYPNMPINIGEFGVYHKVHDGFEPYNATPEYSRRRWVEYNALCFKNNNFSSCYWEFEKGFGIYNPNAGVLDEVMVDAILYPQEIPLVPTITTNIDEVDYAIINSKYSVSLTAENADEFQLQQYDSETGSWNTLTNYNQTITENEDGTVTVRFQTSSIASSSWASPSAFRILATNSETGETIESNVMVRKVVSEIPAPSVVNDLPETSTVELGRKYSLSASFSDAVSARIFSVKDDTSTDSTKSYKFTEYTIDGIYYVEFESYNEAEESWSSPLTFYIEATGYDGTTVQTSPTVRTVVGVEEALMV</sequence>
<dbReference type="GO" id="GO:0009251">
    <property type="term" value="P:glucan catabolic process"/>
    <property type="evidence" value="ECO:0007669"/>
    <property type="project" value="TreeGrafter"/>
</dbReference>
<dbReference type="Proteomes" id="UP000198854">
    <property type="component" value="Unassembled WGS sequence"/>
</dbReference>
<dbReference type="InterPro" id="IPR017853">
    <property type="entry name" value="GH"/>
</dbReference>
<dbReference type="STRING" id="861298.SAMN04488136_11637"/>
<dbReference type="Gene3D" id="3.20.20.80">
    <property type="entry name" value="Glycosidases"/>
    <property type="match status" value="1"/>
</dbReference>
<comment type="similarity">
    <text evidence="4">Belongs to the glycosyl hydrolase 5 (cellulase A) family.</text>
</comment>
<evidence type="ECO:0000313" key="6">
    <source>
        <dbReference type="EMBL" id="SDH44140.1"/>
    </source>
</evidence>
<evidence type="ECO:0000256" key="4">
    <source>
        <dbReference type="RuleBase" id="RU361153"/>
    </source>
</evidence>
<dbReference type="InterPro" id="IPR001547">
    <property type="entry name" value="Glyco_hydro_5"/>
</dbReference>
<dbReference type="AlphaFoldDB" id="A0A1G8CGW4"/>
<gene>
    <name evidence="6" type="ORF">SAMN04488136_11637</name>
</gene>
<accession>A0A1G8CGW4</accession>
<dbReference type="PANTHER" id="PTHR31297:SF17">
    <property type="entry name" value="ENDOGLUCANASE"/>
    <property type="match status" value="1"/>
</dbReference>
<protein>
    <submittedName>
        <fullName evidence="6">Aryl-phospho-beta-D-glucosidase BglC, GH1 family</fullName>
    </submittedName>
</protein>
<dbReference type="GO" id="GO:0008422">
    <property type="term" value="F:beta-glucosidase activity"/>
    <property type="evidence" value="ECO:0007669"/>
    <property type="project" value="TreeGrafter"/>
</dbReference>
<keyword evidence="3 4" id="KW-0326">Glycosidase</keyword>
<evidence type="ECO:0000256" key="2">
    <source>
        <dbReference type="ARBA" id="ARBA00022801"/>
    </source>
</evidence>
<proteinExistence type="inferred from homology"/>
<dbReference type="GO" id="GO:0005576">
    <property type="term" value="C:extracellular region"/>
    <property type="evidence" value="ECO:0007669"/>
    <property type="project" value="TreeGrafter"/>
</dbReference>
<feature type="domain" description="Glycoside hydrolase family 5" evidence="5">
    <location>
        <begin position="42"/>
        <end position="298"/>
    </location>
</feature>
<dbReference type="PANTHER" id="PTHR31297">
    <property type="entry name" value="GLUCAN ENDO-1,6-BETA-GLUCOSIDASE B"/>
    <property type="match status" value="1"/>
</dbReference>
<keyword evidence="1" id="KW-0732">Signal</keyword>
<evidence type="ECO:0000313" key="7">
    <source>
        <dbReference type="Proteomes" id="UP000198854"/>
    </source>
</evidence>
<dbReference type="Pfam" id="PF00150">
    <property type="entry name" value="Cellulase"/>
    <property type="match status" value="1"/>
</dbReference>
<dbReference type="SUPFAM" id="SSF51445">
    <property type="entry name" value="(Trans)glycosidases"/>
    <property type="match status" value="1"/>
</dbReference>
<organism evidence="6 7">
    <name type="scientific">Vibrio xiamenensis</name>
    <dbReference type="NCBI Taxonomy" id="861298"/>
    <lineage>
        <taxon>Bacteria</taxon>
        <taxon>Pseudomonadati</taxon>
        <taxon>Pseudomonadota</taxon>
        <taxon>Gammaproteobacteria</taxon>
        <taxon>Vibrionales</taxon>
        <taxon>Vibrionaceae</taxon>
        <taxon>Vibrio</taxon>
    </lineage>
</organism>
<keyword evidence="7" id="KW-1185">Reference proteome</keyword>
<keyword evidence="2 4" id="KW-0378">Hydrolase</keyword>
<evidence type="ECO:0000256" key="1">
    <source>
        <dbReference type="ARBA" id="ARBA00022729"/>
    </source>
</evidence>
<dbReference type="EMBL" id="FNDD01000016">
    <property type="protein sequence ID" value="SDH44140.1"/>
    <property type="molecule type" value="Genomic_DNA"/>
</dbReference>
<dbReference type="GO" id="GO:0009986">
    <property type="term" value="C:cell surface"/>
    <property type="evidence" value="ECO:0007669"/>
    <property type="project" value="TreeGrafter"/>
</dbReference>
<dbReference type="RefSeq" id="WP_093274959.1">
    <property type="nucleotide sequence ID" value="NZ_FNDD01000016.1"/>
</dbReference>
<reference evidence="6 7" key="1">
    <citation type="submission" date="2016-10" db="EMBL/GenBank/DDBJ databases">
        <authorList>
            <person name="de Groot N.N."/>
        </authorList>
    </citation>
    <scope>NUCLEOTIDE SEQUENCE [LARGE SCALE GENOMIC DNA]</scope>
    <source>
        <strain evidence="6 7">CGMCC 1.10228</strain>
    </source>
</reference>
<dbReference type="InterPro" id="IPR050386">
    <property type="entry name" value="Glycosyl_hydrolase_5"/>
</dbReference>
<dbReference type="OrthoDB" id="9800955at2"/>
<evidence type="ECO:0000259" key="5">
    <source>
        <dbReference type="Pfam" id="PF00150"/>
    </source>
</evidence>
<name>A0A1G8CGW4_9VIBR</name>